<dbReference type="PANTHER" id="PTHR47506">
    <property type="entry name" value="TRANSCRIPTIONAL REGULATORY PROTEIN"/>
    <property type="match status" value="1"/>
</dbReference>
<organism evidence="6 7">
    <name type="scientific">Micromonospora radicis</name>
    <dbReference type="NCBI Taxonomy" id="1894971"/>
    <lineage>
        <taxon>Bacteria</taxon>
        <taxon>Bacillati</taxon>
        <taxon>Actinomycetota</taxon>
        <taxon>Actinomycetes</taxon>
        <taxon>Micromonosporales</taxon>
        <taxon>Micromonosporaceae</taxon>
        <taxon>Micromonospora</taxon>
    </lineage>
</organism>
<dbReference type="InterPro" id="IPR009057">
    <property type="entry name" value="Homeodomain-like_sf"/>
</dbReference>
<evidence type="ECO:0000256" key="3">
    <source>
        <dbReference type="ARBA" id="ARBA00023163"/>
    </source>
</evidence>
<evidence type="ECO:0000313" key="7">
    <source>
        <dbReference type="Proteomes" id="UP000283832"/>
    </source>
</evidence>
<comment type="caution">
    <text evidence="6">The sequence shown here is derived from an EMBL/GenBank/DDBJ whole genome shotgun (WGS) entry which is preliminary data.</text>
</comment>
<name>A0A418MNG2_9ACTN</name>
<evidence type="ECO:0000259" key="5">
    <source>
        <dbReference type="PROSITE" id="PS50977"/>
    </source>
</evidence>
<dbReference type="Pfam" id="PF16925">
    <property type="entry name" value="TetR_C_13"/>
    <property type="match status" value="1"/>
</dbReference>
<keyword evidence="7" id="KW-1185">Reference proteome</keyword>
<dbReference type="Gene3D" id="1.10.357.10">
    <property type="entry name" value="Tetracycline Repressor, domain 2"/>
    <property type="match status" value="1"/>
</dbReference>
<reference evidence="6 7" key="1">
    <citation type="submission" date="2018-08" db="EMBL/GenBank/DDBJ databases">
        <title>Jishengella sp. nov., isolated from a root of Azadirachta indica A. Juss. var. siamensis Valenton.</title>
        <authorList>
            <person name="Kuncharoen N."/>
            <person name="Tanasupawat S."/>
            <person name="Kudo T."/>
            <person name="Ohkuma M."/>
        </authorList>
    </citation>
    <scope>NUCLEOTIDE SEQUENCE [LARGE SCALE GENOMIC DNA]</scope>
    <source>
        <strain evidence="6 7">AZ1-13</strain>
    </source>
</reference>
<evidence type="ECO:0000256" key="4">
    <source>
        <dbReference type="PROSITE-ProRule" id="PRU00335"/>
    </source>
</evidence>
<dbReference type="EMBL" id="QXEC01000037">
    <property type="protein sequence ID" value="RIV32608.1"/>
    <property type="molecule type" value="Genomic_DNA"/>
</dbReference>
<evidence type="ECO:0000256" key="1">
    <source>
        <dbReference type="ARBA" id="ARBA00023015"/>
    </source>
</evidence>
<feature type="domain" description="HTH tetR-type" evidence="5">
    <location>
        <begin position="11"/>
        <end position="71"/>
    </location>
</feature>
<dbReference type="Proteomes" id="UP000283832">
    <property type="component" value="Unassembled WGS sequence"/>
</dbReference>
<gene>
    <name evidence="6" type="ORF">D2L64_25050</name>
</gene>
<dbReference type="SUPFAM" id="SSF46689">
    <property type="entry name" value="Homeodomain-like"/>
    <property type="match status" value="1"/>
</dbReference>
<dbReference type="Gene3D" id="1.10.10.60">
    <property type="entry name" value="Homeodomain-like"/>
    <property type="match status" value="1"/>
</dbReference>
<dbReference type="Pfam" id="PF00440">
    <property type="entry name" value="TetR_N"/>
    <property type="match status" value="1"/>
</dbReference>
<dbReference type="OrthoDB" id="326421at2"/>
<accession>A0A418MNG2</accession>
<dbReference type="SUPFAM" id="SSF48498">
    <property type="entry name" value="Tetracyclin repressor-like, C-terminal domain"/>
    <property type="match status" value="1"/>
</dbReference>
<dbReference type="InterPro" id="IPR036271">
    <property type="entry name" value="Tet_transcr_reg_TetR-rel_C_sf"/>
</dbReference>
<protein>
    <submittedName>
        <fullName evidence="6">TetR/AcrR family transcriptional regulator</fullName>
    </submittedName>
</protein>
<keyword evidence="1" id="KW-0805">Transcription regulation</keyword>
<feature type="DNA-binding region" description="H-T-H motif" evidence="4">
    <location>
        <begin position="34"/>
        <end position="53"/>
    </location>
</feature>
<dbReference type="InterPro" id="IPR011075">
    <property type="entry name" value="TetR_C"/>
</dbReference>
<sequence length="212" mass="23043">MTVDGRLARGERTRTAVLDAAVSLASANGLDGLSLAHLADSLGVSKSGLFAHWRSKEELQLATIDRAVAQWQEQIIGPALRAPRGVRRIHALHEARIDFYATRVLPGGCFFATTEFEFNARPGAVRDRLAVAFADWTAFLERLVDEAVALGELPAGVNAGLLAYEIDSFGIAAAMRARLFDPETTYRHARRAVLDRLRGLCPDPILLPEGPS</sequence>
<dbReference type="PANTHER" id="PTHR47506:SF6">
    <property type="entry name" value="HTH-TYPE TRANSCRIPTIONAL REPRESSOR NEMR"/>
    <property type="match status" value="1"/>
</dbReference>
<dbReference type="GO" id="GO:0003677">
    <property type="term" value="F:DNA binding"/>
    <property type="evidence" value="ECO:0007669"/>
    <property type="project" value="UniProtKB-UniRule"/>
</dbReference>
<dbReference type="RefSeq" id="WP_119579663.1">
    <property type="nucleotide sequence ID" value="NZ_QXEC01000037.1"/>
</dbReference>
<dbReference type="PRINTS" id="PR00455">
    <property type="entry name" value="HTHTETR"/>
</dbReference>
<dbReference type="AlphaFoldDB" id="A0A418MNG2"/>
<dbReference type="InterPro" id="IPR001647">
    <property type="entry name" value="HTH_TetR"/>
</dbReference>
<evidence type="ECO:0000313" key="6">
    <source>
        <dbReference type="EMBL" id="RIV32608.1"/>
    </source>
</evidence>
<keyword evidence="3" id="KW-0804">Transcription</keyword>
<dbReference type="PROSITE" id="PS50977">
    <property type="entry name" value="HTH_TETR_2"/>
    <property type="match status" value="1"/>
</dbReference>
<proteinExistence type="predicted"/>
<evidence type="ECO:0000256" key="2">
    <source>
        <dbReference type="ARBA" id="ARBA00023125"/>
    </source>
</evidence>
<keyword evidence="2 4" id="KW-0238">DNA-binding</keyword>